<protein>
    <recommendedName>
        <fullName evidence="1">Glycosyl hydrolase family 13 catalytic domain-containing protein</fullName>
    </recommendedName>
</protein>
<dbReference type="PANTHER" id="PTHR10357">
    <property type="entry name" value="ALPHA-AMYLASE FAMILY MEMBER"/>
    <property type="match status" value="1"/>
</dbReference>
<dbReference type="RefSeq" id="WP_130605033.1">
    <property type="nucleotide sequence ID" value="NZ_AP019400.1"/>
</dbReference>
<feature type="domain" description="Glycosyl hydrolase family 13 catalytic" evidence="1">
    <location>
        <begin position="283"/>
        <end position="619"/>
    </location>
</feature>
<evidence type="ECO:0000313" key="3">
    <source>
        <dbReference type="Proteomes" id="UP000289856"/>
    </source>
</evidence>
<gene>
    <name evidence="2" type="ORF">KCTCHS21_05670</name>
</gene>
<dbReference type="OrthoDB" id="9805159at2"/>
<dbReference type="GO" id="GO:0004556">
    <property type="term" value="F:alpha-amylase activity"/>
    <property type="evidence" value="ECO:0007669"/>
    <property type="project" value="TreeGrafter"/>
</dbReference>
<dbReference type="KEGG" id="cohn:KCTCHS21_05670"/>
<keyword evidence="3" id="KW-1185">Reference proteome</keyword>
<sequence length="716" mass="80614">MSALISQRLNALPIRIVRGLAELELDPRTGAWKRAGFAGTAGVITSSAHIFEVYVEDKPVFGEERQTSSHRVEEAAGIVELKYERAGLTAVQRICVEEDRISQCVTLSCEAGDDRLLTEIRYTLPNFVVGDPEDCLLQLPGQILPPDSPYSAEARNPLDLSWADPHPVYPQGWLESAPDQTSGLIAVENRASGRIASAWLYSEDAVVFPTIDGNGHTITAAHRHRLTCWLRPGVSVVSGEHCLLLSKGSLEEHLARFRKAAYDSILYSVSDAPEWLHDARLLQIDARPLQIWMERLPHYREMGFNVLYLLPVWHNQRNPYALIDHYQIDDDTSRSAEWAAYPDGICPTWDDNPFPVGSEEDLRLFVEYARRLGFRVLFDLIPQGIGTGTAFSHDHADWLSVDELGRPRASHGWGPTAGEPASEKGTYSMDWGNPQYRRYIVEWALWNVRTFGIDGFRTDAMHWKEANLRRDLQRPAWHTTFGGVRLIEELRVELKREFPETVLLSEVWGPIFQRGHDATYENGWMLGRMNTGWLTGEPLLSGREWTRHLQLAKLARPEGLVRATFGANHDLELFVELAKSHPMADAVQFVHIFSAAVPFVWYKEVEGREETFRNLLAERERLSGWNCHYDGAVPASRHLYTALWHKSGASPLLAVANLSNEDVHTVVKLSREVGGLQPSGVRLHKGFTRVKPDVDGLNLELPAGGYALIELSKPIG</sequence>
<proteinExistence type="predicted"/>
<dbReference type="AlphaFoldDB" id="A0A3T1CZC1"/>
<dbReference type="Proteomes" id="UP000289856">
    <property type="component" value="Chromosome"/>
</dbReference>
<dbReference type="SMART" id="SM00642">
    <property type="entry name" value="Aamy"/>
    <property type="match status" value="1"/>
</dbReference>
<dbReference type="InterPro" id="IPR017853">
    <property type="entry name" value="GH"/>
</dbReference>
<accession>A0A3T1CZC1</accession>
<dbReference type="SUPFAM" id="SSF51445">
    <property type="entry name" value="(Trans)glycosidases"/>
    <property type="match status" value="1"/>
</dbReference>
<evidence type="ECO:0000313" key="2">
    <source>
        <dbReference type="EMBL" id="BBI31168.1"/>
    </source>
</evidence>
<name>A0A3T1CZC1_9BACL</name>
<organism evidence="2 3">
    <name type="scientific">Cohnella abietis</name>
    <dbReference type="NCBI Taxonomy" id="2507935"/>
    <lineage>
        <taxon>Bacteria</taxon>
        <taxon>Bacillati</taxon>
        <taxon>Bacillota</taxon>
        <taxon>Bacilli</taxon>
        <taxon>Bacillales</taxon>
        <taxon>Paenibacillaceae</taxon>
        <taxon>Cohnella</taxon>
    </lineage>
</organism>
<dbReference type="EMBL" id="AP019400">
    <property type="protein sequence ID" value="BBI31168.1"/>
    <property type="molecule type" value="Genomic_DNA"/>
</dbReference>
<dbReference type="PANTHER" id="PTHR10357:SF179">
    <property type="entry name" value="NEUTRAL AND BASIC AMINO ACID TRANSPORT PROTEIN RBAT"/>
    <property type="match status" value="1"/>
</dbReference>
<dbReference type="InterPro" id="IPR006047">
    <property type="entry name" value="GH13_cat_dom"/>
</dbReference>
<dbReference type="GO" id="GO:0009313">
    <property type="term" value="P:oligosaccharide catabolic process"/>
    <property type="evidence" value="ECO:0007669"/>
    <property type="project" value="TreeGrafter"/>
</dbReference>
<evidence type="ECO:0000259" key="1">
    <source>
        <dbReference type="SMART" id="SM00642"/>
    </source>
</evidence>
<reference evidence="2 3" key="1">
    <citation type="submission" date="2019-01" db="EMBL/GenBank/DDBJ databases">
        <title>Complete genome sequence of Cohnella hallensis HS21 isolated from Korean fir (Abies koreana) rhizospheric soil.</title>
        <authorList>
            <person name="Jiang L."/>
            <person name="Kang S.W."/>
            <person name="Kim S."/>
            <person name="Jung J."/>
            <person name="Kim C.Y."/>
            <person name="Kim D.H."/>
            <person name="Kim S.W."/>
            <person name="Lee J."/>
        </authorList>
    </citation>
    <scope>NUCLEOTIDE SEQUENCE [LARGE SCALE GENOMIC DNA]</scope>
    <source>
        <strain evidence="2 3">HS21</strain>
    </source>
</reference>
<dbReference type="Gene3D" id="3.20.20.80">
    <property type="entry name" value="Glycosidases"/>
    <property type="match status" value="1"/>
</dbReference>